<dbReference type="GO" id="GO:0016787">
    <property type="term" value="F:hydrolase activity"/>
    <property type="evidence" value="ECO:0007669"/>
    <property type="project" value="UniProtKB-KW"/>
</dbReference>
<evidence type="ECO:0000256" key="6">
    <source>
        <dbReference type="ARBA" id="ARBA00022908"/>
    </source>
</evidence>
<evidence type="ECO:0000259" key="10">
    <source>
        <dbReference type="Pfam" id="PF25597"/>
    </source>
</evidence>
<protein>
    <recommendedName>
        <fullName evidence="10">Retroviral polymerase SH3-like domain-containing protein</fullName>
    </recommendedName>
</protein>
<dbReference type="EMBL" id="ABEU02000004">
    <property type="protein sequence ID" value="PNR54694.1"/>
    <property type="molecule type" value="Genomic_DNA"/>
</dbReference>
<dbReference type="PANTHER" id="PTHR42648">
    <property type="entry name" value="TRANSPOSASE, PUTATIVE-RELATED"/>
    <property type="match status" value="1"/>
</dbReference>
<evidence type="ECO:0000256" key="5">
    <source>
        <dbReference type="ARBA" id="ARBA00022842"/>
    </source>
</evidence>
<evidence type="ECO:0000256" key="7">
    <source>
        <dbReference type="ARBA" id="ARBA00022918"/>
    </source>
</evidence>
<keyword evidence="5" id="KW-0460">Magnesium</keyword>
<keyword evidence="9" id="KW-0233">DNA recombination</keyword>
<dbReference type="InParanoid" id="A0A2K1KLP1"/>
<keyword evidence="13" id="KW-1185">Reference proteome</keyword>
<dbReference type="GO" id="GO:0003964">
    <property type="term" value="F:RNA-directed DNA polymerase activity"/>
    <property type="evidence" value="ECO:0007669"/>
    <property type="project" value="UniProtKB-KW"/>
</dbReference>
<dbReference type="AlphaFoldDB" id="A0A2K1KLP1"/>
<keyword evidence="3" id="KW-0255">Endonuclease</keyword>
<dbReference type="InterPro" id="IPR057670">
    <property type="entry name" value="SH3_retrovirus"/>
</dbReference>
<evidence type="ECO:0000313" key="13">
    <source>
        <dbReference type="Proteomes" id="UP000006727"/>
    </source>
</evidence>
<evidence type="ECO:0000256" key="2">
    <source>
        <dbReference type="ARBA" id="ARBA00022723"/>
    </source>
</evidence>
<evidence type="ECO:0000256" key="1">
    <source>
        <dbReference type="ARBA" id="ARBA00022722"/>
    </source>
</evidence>
<keyword evidence="8" id="KW-0239">DNA-directed DNA polymerase</keyword>
<evidence type="ECO:0000313" key="12">
    <source>
        <dbReference type="EnsemblPlants" id="Pp3c4_780V3.1"/>
    </source>
</evidence>
<proteinExistence type="predicted"/>
<feature type="domain" description="Retroviral polymerase SH3-like" evidence="10">
    <location>
        <begin position="86"/>
        <end position="133"/>
    </location>
</feature>
<reference evidence="11 13" key="2">
    <citation type="journal article" date="2018" name="Plant J.">
        <title>The Physcomitrella patens chromosome-scale assembly reveals moss genome structure and evolution.</title>
        <authorList>
            <person name="Lang D."/>
            <person name="Ullrich K.K."/>
            <person name="Murat F."/>
            <person name="Fuchs J."/>
            <person name="Jenkins J."/>
            <person name="Haas F.B."/>
            <person name="Piednoel M."/>
            <person name="Gundlach H."/>
            <person name="Van Bel M."/>
            <person name="Meyberg R."/>
            <person name="Vives C."/>
            <person name="Morata J."/>
            <person name="Symeonidi A."/>
            <person name="Hiss M."/>
            <person name="Muchero W."/>
            <person name="Kamisugi Y."/>
            <person name="Saleh O."/>
            <person name="Blanc G."/>
            <person name="Decker E.L."/>
            <person name="van Gessel N."/>
            <person name="Grimwood J."/>
            <person name="Hayes R.D."/>
            <person name="Graham S.W."/>
            <person name="Gunter L.E."/>
            <person name="McDaniel S.F."/>
            <person name="Hoernstein S.N.W."/>
            <person name="Larsson A."/>
            <person name="Li F.W."/>
            <person name="Perroud P.F."/>
            <person name="Phillips J."/>
            <person name="Ranjan P."/>
            <person name="Rokshar D.S."/>
            <person name="Rothfels C.J."/>
            <person name="Schneider L."/>
            <person name="Shu S."/>
            <person name="Stevenson D.W."/>
            <person name="Thummler F."/>
            <person name="Tillich M."/>
            <person name="Villarreal Aguilar J.C."/>
            <person name="Widiez T."/>
            <person name="Wong G.K."/>
            <person name="Wymore A."/>
            <person name="Zhang Y."/>
            <person name="Zimmer A.D."/>
            <person name="Quatrano R.S."/>
            <person name="Mayer K.F.X."/>
            <person name="Goodstein D."/>
            <person name="Casacuberta J.M."/>
            <person name="Vandepoele K."/>
            <person name="Reski R."/>
            <person name="Cuming A.C."/>
            <person name="Tuskan G.A."/>
            <person name="Maumus F."/>
            <person name="Salse J."/>
            <person name="Schmutz J."/>
            <person name="Rensing S.A."/>
        </authorList>
    </citation>
    <scope>NUCLEOTIDE SEQUENCE [LARGE SCALE GENOMIC DNA]</scope>
    <source>
        <strain evidence="12 13">cv. Gransden 2004</strain>
    </source>
</reference>
<keyword evidence="7" id="KW-0695">RNA-directed DNA polymerase</keyword>
<dbReference type="EnsemblPlants" id="Pp3c4_780V3.1">
    <property type="protein sequence ID" value="Pp3c4_780V3.1"/>
    <property type="gene ID" value="Pp3c4_780"/>
</dbReference>
<evidence type="ECO:0000256" key="8">
    <source>
        <dbReference type="ARBA" id="ARBA00022932"/>
    </source>
</evidence>
<dbReference type="SUPFAM" id="SSF53098">
    <property type="entry name" value="Ribonuclease H-like"/>
    <property type="match status" value="1"/>
</dbReference>
<reference evidence="11 13" key="1">
    <citation type="journal article" date="2008" name="Science">
        <title>The Physcomitrella genome reveals evolutionary insights into the conquest of land by plants.</title>
        <authorList>
            <person name="Rensing S."/>
            <person name="Lang D."/>
            <person name="Zimmer A."/>
            <person name="Terry A."/>
            <person name="Salamov A."/>
            <person name="Shapiro H."/>
            <person name="Nishiyama T."/>
            <person name="Perroud P.-F."/>
            <person name="Lindquist E."/>
            <person name="Kamisugi Y."/>
            <person name="Tanahashi T."/>
            <person name="Sakakibara K."/>
            <person name="Fujita T."/>
            <person name="Oishi K."/>
            <person name="Shin-I T."/>
            <person name="Kuroki Y."/>
            <person name="Toyoda A."/>
            <person name="Suzuki Y."/>
            <person name="Hashimoto A."/>
            <person name="Yamaguchi K."/>
            <person name="Sugano A."/>
            <person name="Kohara Y."/>
            <person name="Fujiyama A."/>
            <person name="Anterola A."/>
            <person name="Aoki S."/>
            <person name="Ashton N."/>
            <person name="Barbazuk W.B."/>
            <person name="Barker E."/>
            <person name="Bennetzen J."/>
            <person name="Bezanilla M."/>
            <person name="Blankenship R."/>
            <person name="Cho S.H."/>
            <person name="Dutcher S."/>
            <person name="Estelle M."/>
            <person name="Fawcett J.A."/>
            <person name="Gundlach H."/>
            <person name="Hanada K."/>
            <person name="Heyl A."/>
            <person name="Hicks K.A."/>
            <person name="Hugh J."/>
            <person name="Lohr M."/>
            <person name="Mayer K."/>
            <person name="Melkozernov A."/>
            <person name="Murata T."/>
            <person name="Nelson D."/>
            <person name="Pils B."/>
            <person name="Prigge M."/>
            <person name="Reiss B."/>
            <person name="Renner T."/>
            <person name="Rombauts S."/>
            <person name="Rushton P."/>
            <person name="Sanderfoot A."/>
            <person name="Schween G."/>
            <person name="Shiu S.-H."/>
            <person name="Stueber K."/>
            <person name="Theodoulou F.L."/>
            <person name="Tu H."/>
            <person name="Van de Peer Y."/>
            <person name="Verrier P.J."/>
            <person name="Waters E."/>
            <person name="Wood A."/>
            <person name="Yang L."/>
            <person name="Cove D."/>
            <person name="Cuming A."/>
            <person name="Hasebe M."/>
            <person name="Lucas S."/>
            <person name="Mishler D.B."/>
            <person name="Reski R."/>
            <person name="Grigoriev I."/>
            <person name="Quatrano R.S."/>
            <person name="Boore J.L."/>
        </authorList>
    </citation>
    <scope>NUCLEOTIDE SEQUENCE [LARGE SCALE GENOMIC DNA]</scope>
    <source>
        <strain evidence="12 13">cv. Gransden 2004</strain>
    </source>
</reference>
<keyword evidence="1" id="KW-0540">Nuclease</keyword>
<dbReference type="GO" id="GO:0015074">
    <property type="term" value="P:DNA integration"/>
    <property type="evidence" value="ECO:0007669"/>
    <property type="project" value="UniProtKB-KW"/>
</dbReference>
<dbReference type="GO" id="GO:0006310">
    <property type="term" value="P:DNA recombination"/>
    <property type="evidence" value="ECO:0007669"/>
    <property type="project" value="UniProtKB-KW"/>
</dbReference>
<evidence type="ECO:0000256" key="4">
    <source>
        <dbReference type="ARBA" id="ARBA00022801"/>
    </source>
</evidence>
<evidence type="ECO:0000256" key="3">
    <source>
        <dbReference type="ARBA" id="ARBA00022759"/>
    </source>
</evidence>
<dbReference type="Pfam" id="PF25597">
    <property type="entry name" value="SH3_retrovirus"/>
    <property type="match status" value="1"/>
</dbReference>
<dbReference type="PANTHER" id="PTHR42648:SF11">
    <property type="entry name" value="TRANSPOSON TY4-P GAG-POL POLYPROTEIN"/>
    <property type="match status" value="1"/>
</dbReference>
<keyword evidence="8" id="KW-0808">Transferase</keyword>
<dbReference type="Gramene" id="Pp3c4_780V3.1">
    <property type="protein sequence ID" value="Pp3c4_780V3.1"/>
    <property type="gene ID" value="Pp3c4_780"/>
</dbReference>
<sequence>MEPTLRCKLCILRSNQGGEYLSSDFVQYLEARGIQYQLTTAYTPRQYGFVERKNCILLNTTQCLLHESKLSKPYWLDIAHLCVFGSHCFAKIPDPLWVKLDNKTHECIFLAYSPFSKGYKVQQISNGAMITSHSELKPGKNMDHAFIMCKQMRMTFIPIRLQATVCTERLTDNGYLQHCTLCCHWAVKSLNEFRDSMCFQSRQSRR</sequence>
<name>A0A2K1KLP1_PHYPA</name>
<organism evidence="11">
    <name type="scientific">Physcomitrium patens</name>
    <name type="common">Spreading-leaved earth moss</name>
    <name type="synonym">Physcomitrella patens</name>
    <dbReference type="NCBI Taxonomy" id="3218"/>
    <lineage>
        <taxon>Eukaryota</taxon>
        <taxon>Viridiplantae</taxon>
        <taxon>Streptophyta</taxon>
        <taxon>Embryophyta</taxon>
        <taxon>Bryophyta</taxon>
        <taxon>Bryophytina</taxon>
        <taxon>Bryopsida</taxon>
        <taxon>Funariidae</taxon>
        <taxon>Funariales</taxon>
        <taxon>Funariaceae</taxon>
        <taxon>Physcomitrium</taxon>
    </lineage>
</organism>
<dbReference type="Gene3D" id="3.30.420.10">
    <property type="entry name" value="Ribonuclease H-like superfamily/Ribonuclease H"/>
    <property type="match status" value="1"/>
</dbReference>
<accession>A0A2K1KLP1</accession>
<keyword evidence="2" id="KW-0479">Metal-binding</keyword>
<dbReference type="STRING" id="3218.A0A2K1KLP1"/>
<gene>
    <name evidence="11" type="ORF">PHYPA_005587</name>
</gene>
<dbReference type="InterPro" id="IPR039537">
    <property type="entry name" value="Retrotran_Ty1/copia-like"/>
</dbReference>
<dbReference type="GO" id="GO:0003887">
    <property type="term" value="F:DNA-directed DNA polymerase activity"/>
    <property type="evidence" value="ECO:0007669"/>
    <property type="project" value="UniProtKB-KW"/>
</dbReference>
<evidence type="ECO:0000313" key="11">
    <source>
        <dbReference type="EMBL" id="PNR54694.1"/>
    </source>
</evidence>
<evidence type="ECO:0000256" key="9">
    <source>
        <dbReference type="ARBA" id="ARBA00023172"/>
    </source>
</evidence>
<dbReference type="InterPro" id="IPR012337">
    <property type="entry name" value="RNaseH-like_sf"/>
</dbReference>
<dbReference type="GO" id="GO:0003676">
    <property type="term" value="F:nucleic acid binding"/>
    <property type="evidence" value="ECO:0007669"/>
    <property type="project" value="InterPro"/>
</dbReference>
<keyword evidence="6" id="KW-0229">DNA integration</keyword>
<dbReference type="Proteomes" id="UP000006727">
    <property type="component" value="Chromosome 4"/>
</dbReference>
<reference evidence="12" key="3">
    <citation type="submission" date="2020-12" db="UniProtKB">
        <authorList>
            <consortium name="EnsemblPlants"/>
        </authorList>
    </citation>
    <scope>IDENTIFICATION</scope>
</reference>
<dbReference type="InterPro" id="IPR036397">
    <property type="entry name" value="RNaseH_sf"/>
</dbReference>
<dbReference type="GO" id="GO:0046872">
    <property type="term" value="F:metal ion binding"/>
    <property type="evidence" value="ECO:0007669"/>
    <property type="project" value="UniProtKB-KW"/>
</dbReference>
<dbReference type="GO" id="GO:0004519">
    <property type="term" value="F:endonuclease activity"/>
    <property type="evidence" value="ECO:0007669"/>
    <property type="project" value="UniProtKB-KW"/>
</dbReference>
<keyword evidence="8" id="KW-0548">Nucleotidyltransferase</keyword>
<keyword evidence="4" id="KW-0378">Hydrolase</keyword>